<dbReference type="FunFam" id="3.10.250.10:FF:000005">
    <property type="entry name" value="Neurotrypsin isoform A"/>
    <property type="match status" value="1"/>
</dbReference>
<dbReference type="FunFam" id="2.40.10.10:FF:000053">
    <property type="entry name" value="Neurotrypsin"/>
    <property type="match status" value="1"/>
</dbReference>
<dbReference type="PROSITE" id="PS00135">
    <property type="entry name" value="TRYPSIN_SER"/>
    <property type="match status" value="1"/>
</dbReference>
<reference evidence="19" key="1">
    <citation type="journal article" date="2020" name="Nat. Ecol. Evol.">
        <title>Deeply conserved synteny resolves early events in vertebrate evolution.</title>
        <authorList>
            <person name="Simakov O."/>
            <person name="Marletaz F."/>
            <person name="Yue J.X."/>
            <person name="O'Connell B."/>
            <person name="Jenkins J."/>
            <person name="Brandt A."/>
            <person name="Calef R."/>
            <person name="Tung C.H."/>
            <person name="Huang T.K."/>
            <person name="Schmutz J."/>
            <person name="Satoh N."/>
            <person name="Yu J.K."/>
            <person name="Putnam N.H."/>
            <person name="Green R.E."/>
            <person name="Rokhsar D.S."/>
        </authorList>
    </citation>
    <scope>NUCLEOTIDE SEQUENCE [LARGE SCALE GENOMIC DNA]</scope>
    <source>
        <strain evidence="19">S238N-H82</strain>
    </source>
</reference>
<dbReference type="PROSITE" id="PS00420">
    <property type="entry name" value="SRCR_1"/>
    <property type="match status" value="5"/>
</dbReference>
<feature type="domain" description="SRCR" evidence="18">
    <location>
        <begin position="671"/>
        <end position="772"/>
    </location>
</feature>
<dbReference type="OrthoDB" id="10002959at2759"/>
<dbReference type="InterPro" id="IPR038178">
    <property type="entry name" value="Kringle_sf"/>
</dbReference>
<dbReference type="Pfam" id="PF00089">
    <property type="entry name" value="Trypsin"/>
    <property type="match status" value="1"/>
</dbReference>
<feature type="disulfide bond" evidence="12">
    <location>
        <begin position="741"/>
        <end position="751"/>
    </location>
</feature>
<evidence type="ECO:0000259" key="18">
    <source>
        <dbReference type="PROSITE" id="PS50287"/>
    </source>
</evidence>
<keyword evidence="9" id="KW-0325">Glycoprotein</keyword>
<gene>
    <name evidence="20" type="primary">LOC118411834</name>
</gene>
<keyword evidence="6 15" id="KW-0732">Signal</keyword>
<dbReference type="SMART" id="SM00020">
    <property type="entry name" value="Tryp_SPc"/>
    <property type="match status" value="1"/>
</dbReference>
<dbReference type="PRINTS" id="PR00258">
    <property type="entry name" value="SPERACTRCPTR"/>
</dbReference>
<dbReference type="Gene3D" id="3.10.250.10">
    <property type="entry name" value="SRCR-like domain"/>
    <property type="match status" value="6"/>
</dbReference>
<dbReference type="Gene3D" id="2.40.10.10">
    <property type="entry name" value="Trypsin-like serine proteases"/>
    <property type="match status" value="1"/>
</dbReference>
<protein>
    <recommendedName>
        <fullName evidence="3">Neurotrypsin</fullName>
    </recommendedName>
    <alternativeName>
        <fullName evidence="10">Serine protease 12</fullName>
    </alternativeName>
</protein>
<keyword evidence="8 12" id="KW-1015">Disulfide bond</keyword>
<feature type="domain" description="SRCR" evidence="18">
    <location>
        <begin position="892"/>
        <end position="992"/>
    </location>
</feature>
<organism evidence="19 20">
    <name type="scientific">Branchiostoma floridae</name>
    <name type="common">Florida lancelet</name>
    <name type="synonym">Amphioxus</name>
    <dbReference type="NCBI Taxonomy" id="7739"/>
    <lineage>
        <taxon>Eukaryota</taxon>
        <taxon>Metazoa</taxon>
        <taxon>Chordata</taxon>
        <taxon>Cephalochordata</taxon>
        <taxon>Leptocardii</taxon>
        <taxon>Amphioxiformes</taxon>
        <taxon>Branchiostomatidae</taxon>
        <taxon>Branchiostoma</taxon>
    </lineage>
</organism>
<evidence type="ECO:0000256" key="14">
    <source>
        <dbReference type="SAM" id="MobiDB-lite"/>
    </source>
</evidence>
<feature type="domain" description="Peptidase S1" evidence="17">
    <location>
        <begin position="1018"/>
        <end position="1250"/>
    </location>
</feature>
<dbReference type="PANTHER" id="PTHR48071:SF28">
    <property type="entry name" value="SRCR DOMAIN-CONTAINING PROTEIN"/>
    <property type="match status" value="1"/>
</dbReference>
<dbReference type="SUPFAM" id="SSF56487">
    <property type="entry name" value="SRCR-like"/>
    <property type="match status" value="6"/>
</dbReference>
<dbReference type="Gene3D" id="2.40.20.10">
    <property type="entry name" value="Plasminogen Kringle 4"/>
    <property type="match status" value="1"/>
</dbReference>
<dbReference type="InterPro" id="IPR001190">
    <property type="entry name" value="SRCR"/>
</dbReference>
<evidence type="ECO:0000256" key="13">
    <source>
        <dbReference type="RuleBase" id="RU363034"/>
    </source>
</evidence>
<comment type="subcellular location">
    <subcellularLocation>
        <location evidence="2">Secreted</location>
    </subcellularLocation>
</comment>
<feature type="disulfide bond" evidence="12">
    <location>
        <begin position="848"/>
        <end position="858"/>
    </location>
</feature>
<dbReference type="KEGG" id="bfo:118411834"/>
<proteinExistence type="predicted"/>
<feature type="domain" description="SRCR" evidence="18">
    <location>
        <begin position="539"/>
        <end position="639"/>
    </location>
</feature>
<dbReference type="PANTHER" id="PTHR48071">
    <property type="entry name" value="SRCR DOMAIN-CONTAINING PROTEIN"/>
    <property type="match status" value="1"/>
</dbReference>
<evidence type="ECO:0000256" key="7">
    <source>
        <dbReference type="ARBA" id="ARBA00022737"/>
    </source>
</evidence>
<dbReference type="GO" id="GO:0016020">
    <property type="term" value="C:membrane"/>
    <property type="evidence" value="ECO:0007669"/>
    <property type="project" value="InterPro"/>
</dbReference>
<dbReference type="InterPro" id="IPR001254">
    <property type="entry name" value="Trypsin_dom"/>
</dbReference>
<dbReference type="InterPro" id="IPR018056">
    <property type="entry name" value="Kringle_CS"/>
</dbReference>
<feature type="disulfide bond" evidence="12">
    <location>
        <begin position="577"/>
        <end position="638"/>
    </location>
</feature>
<evidence type="ECO:0000256" key="10">
    <source>
        <dbReference type="ARBA" id="ARBA00030576"/>
    </source>
</evidence>
<feature type="domain" description="SRCR" evidence="18">
    <location>
        <begin position="779"/>
        <end position="879"/>
    </location>
</feature>
<dbReference type="InterPro" id="IPR001314">
    <property type="entry name" value="Peptidase_S1A"/>
</dbReference>
<evidence type="ECO:0000256" key="3">
    <source>
        <dbReference type="ARBA" id="ARBA00017669"/>
    </source>
</evidence>
<feature type="chain" id="PRO_5039928437" description="Neurotrypsin" evidence="15">
    <location>
        <begin position="29"/>
        <end position="1252"/>
    </location>
</feature>
<feature type="domain" description="SRCR" evidence="18">
    <location>
        <begin position="60"/>
        <end position="163"/>
    </location>
</feature>
<dbReference type="RefSeq" id="XP_035670216.1">
    <property type="nucleotide sequence ID" value="XM_035814323.1"/>
</dbReference>
<dbReference type="Pfam" id="PF00051">
    <property type="entry name" value="Kringle"/>
    <property type="match status" value="1"/>
</dbReference>
<evidence type="ECO:0000259" key="16">
    <source>
        <dbReference type="PROSITE" id="PS50070"/>
    </source>
</evidence>
<dbReference type="PROSITE" id="PS00134">
    <property type="entry name" value="TRYPSIN_HIS"/>
    <property type="match status" value="1"/>
</dbReference>
<feature type="disulfide bond" evidence="12">
    <location>
        <begin position="608"/>
        <end position="618"/>
    </location>
</feature>
<dbReference type="SUPFAM" id="SSF50494">
    <property type="entry name" value="Trypsin-like serine proteases"/>
    <property type="match status" value="1"/>
</dbReference>
<reference evidence="20" key="2">
    <citation type="submission" date="2025-08" db="UniProtKB">
        <authorList>
            <consortium name="RefSeq"/>
        </authorList>
    </citation>
    <scope>IDENTIFICATION</scope>
    <source>
        <strain evidence="20">S238N-H82</strain>
        <tissue evidence="20">Testes</tissue>
    </source>
</reference>
<dbReference type="InterPro" id="IPR013806">
    <property type="entry name" value="Kringle-like"/>
</dbReference>
<dbReference type="InterPro" id="IPR000001">
    <property type="entry name" value="Kringle"/>
</dbReference>
<dbReference type="GO" id="GO:0005576">
    <property type="term" value="C:extracellular region"/>
    <property type="evidence" value="ECO:0007669"/>
    <property type="project" value="UniProtKB-SubCell"/>
</dbReference>
<dbReference type="GO" id="GO:0004252">
    <property type="term" value="F:serine-type endopeptidase activity"/>
    <property type="evidence" value="ECO:0007669"/>
    <property type="project" value="InterPro"/>
</dbReference>
<dbReference type="FunFam" id="3.10.250.10:FF:000006">
    <property type="entry name" value="neurotrypsin isoform X2"/>
    <property type="match status" value="4"/>
</dbReference>
<dbReference type="PRINTS" id="PR00018">
    <property type="entry name" value="KRINGLE"/>
</dbReference>
<dbReference type="Pfam" id="PF00530">
    <property type="entry name" value="SRCR"/>
    <property type="match status" value="6"/>
</dbReference>
<feature type="signal peptide" evidence="15">
    <location>
        <begin position="1"/>
        <end position="28"/>
    </location>
</feature>
<evidence type="ECO:0000256" key="12">
    <source>
        <dbReference type="PROSITE-ProRule" id="PRU00196"/>
    </source>
</evidence>
<feature type="domain" description="Kringle" evidence="16">
    <location>
        <begin position="171"/>
        <end position="247"/>
    </location>
</feature>
<feature type="disulfide bond" evidence="12">
    <location>
        <begin position="961"/>
        <end position="971"/>
    </location>
</feature>
<keyword evidence="13" id="KW-0378">Hydrolase</keyword>
<dbReference type="GO" id="GO:0006508">
    <property type="term" value="P:proteolysis"/>
    <property type="evidence" value="ECO:0007669"/>
    <property type="project" value="UniProtKB-KW"/>
</dbReference>
<feature type="disulfide bond" evidence="12">
    <location>
        <begin position="817"/>
        <end position="878"/>
    </location>
</feature>
<dbReference type="PROSITE" id="PS50070">
    <property type="entry name" value="KRINGLE_2"/>
    <property type="match status" value="1"/>
</dbReference>
<feature type="region of interest" description="Disordered" evidence="14">
    <location>
        <begin position="414"/>
        <end position="536"/>
    </location>
</feature>
<feature type="compositionally biased region" description="Low complexity" evidence="14">
    <location>
        <begin position="435"/>
        <end position="452"/>
    </location>
</feature>
<keyword evidence="5 11" id="KW-0420">Kringle</keyword>
<feature type="domain" description="SRCR" evidence="18">
    <location>
        <begin position="312"/>
        <end position="413"/>
    </location>
</feature>
<name>A0A9J7MK50_BRAFL</name>
<dbReference type="FunFam" id="3.10.250.10:FF:000001">
    <property type="entry name" value="Lysyl oxidase 4 isoform X1"/>
    <property type="match status" value="1"/>
</dbReference>
<dbReference type="InterPro" id="IPR033116">
    <property type="entry name" value="TRYPSIN_SER"/>
</dbReference>
<evidence type="ECO:0000256" key="5">
    <source>
        <dbReference type="ARBA" id="ARBA00022572"/>
    </source>
</evidence>
<accession>A0A9J7MK50</accession>
<comment type="function">
    <text evidence="1">Plays a role in neuronal plasticity and the proteolytic action may subserve structural reorganizations associated with learning and memory operations.</text>
</comment>
<keyword evidence="19" id="KW-1185">Reference proteome</keyword>
<sequence length="1252" mass="136245">MDRTVSVAAHALLLLLVVSSEVSRRAEGRTVPQVNERIRHFRSRMVAAGRLQLRVPTGEVRLRGGGDGVTHRGRVEVHHDGTWGTVCDDEWGKPDADVVCRQLGFPRGSLKATNRSAFGSGGLEFMLDDVACTGEEVSLADCRHNGWGEHNCRENEAAGVICATDDGDGQECDLNENGFYVGNENVTTIGGECLSWHSLVSTGKFPDEAGLGDHNFCRNPDKDILPWCFYRKSDGRVQWGYCTCTKAVPPWNAAIPAPGRRWVRPIAPATMFGNWNPQPPVSSSVENWQGLAGVLIYGNDVVVANNHDGYDIRLIDGDNVYEGRVEVFHDGEWGAVCDDLWDIKDANVVCRELGFPDGAVEATTRGRFGQSSGNIVLDDMLCTGTEISLRDCKHNGWGRHDCVDAEAAGVVCRSQTPPDLGIPVTESTDTSIDTGGASDTESGGTSGSDSGVASGGESGIASGSESGGASGTESEETSAVGSGELPDAESGEISIPESGEISSPESGEISHSESGETEHDDVTSAETQESEELLPVPTIRLVGGTNSREGRVEVFLDGRWGTVCDDSWDEKDAQVVCRQLGFSGDVRAWPRAHFGQGTVPILMDEVSCQGTEANLADCRRATEDRMDCRHTEDAGVTCGVQESEALFSLFFMSRLPTSFPVAEEEPAPVSVRLVGGSEPSEGRVEVYHGGEWGTICDDNWDDRDAEVVCRELGFVGGTAKAWSRARFGRGTGNILLDDVICLGNEPTIASCSSNGWGENNCDHSEDAGVTCSVQQEYQIRLVGGESENEGRVEVLYNGQWGTVCDDRWDEADAKVVCAQLGIEGASEAIGKGAFGRGDGPILMDEVRCEGTEKFLSDCPRSNWTVHDCSHMEDAGVRCNVRPATPQRTGPTIRLVGGANEKEGRVEIFHNGQWGTVCDDHWDKKDAAVVCRQLGYTGTSLARTGSYFGRGEGVIQLDNVDCVGTETSLDMCPHPAWQAHDCSHKEDAGVICDFDETSFSGECGRRYVLPQTATREQRIVGGSEATHGAWPWMVGLKLKDGRHSCGATLVGDCWVVTAAHCFHRYRKEEYIVRVGDFHYARREPYQEDFLIEDFFTYFYDHDSTNNDIALIKLQRNDGRCVKTGQFVNPICLPESENQFREGHPCYIAGWGSDGHGYSATLRQARVPLISRETCRRRYGWKFLDNMFCAGVMAGGVDSCQGDSGGPLMCEQDGRWTLWGVTSWGYGCGIRNFPGVYTRVSRFTSWLNRIMGEE</sequence>
<evidence type="ECO:0000256" key="6">
    <source>
        <dbReference type="ARBA" id="ARBA00022729"/>
    </source>
</evidence>
<comment type="caution">
    <text evidence="12">Lacks conserved residue(s) required for the propagation of feature annotation.</text>
</comment>
<evidence type="ECO:0000256" key="1">
    <source>
        <dbReference type="ARBA" id="ARBA00002744"/>
    </source>
</evidence>
<evidence type="ECO:0000259" key="17">
    <source>
        <dbReference type="PROSITE" id="PS50240"/>
    </source>
</evidence>
<evidence type="ECO:0000256" key="9">
    <source>
        <dbReference type="ARBA" id="ARBA00023180"/>
    </source>
</evidence>
<dbReference type="InterPro" id="IPR009003">
    <property type="entry name" value="Peptidase_S1_PA"/>
</dbReference>
<dbReference type="PROSITE" id="PS50287">
    <property type="entry name" value="SRCR_2"/>
    <property type="match status" value="6"/>
</dbReference>
<dbReference type="InterPro" id="IPR018114">
    <property type="entry name" value="TRYPSIN_HIS"/>
</dbReference>
<feature type="disulfide bond" evidence="12">
    <location>
        <begin position="132"/>
        <end position="142"/>
    </location>
</feature>
<feature type="disulfide bond" evidence="12">
    <location>
        <begin position="382"/>
        <end position="392"/>
    </location>
</feature>
<dbReference type="PROSITE" id="PS00021">
    <property type="entry name" value="KRINGLE_1"/>
    <property type="match status" value="1"/>
</dbReference>
<dbReference type="InterPro" id="IPR043504">
    <property type="entry name" value="Peptidase_S1_PA_chymotrypsin"/>
</dbReference>
<feature type="compositionally biased region" description="Basic and acidic residues" evidence="14">
    <location>
        <begin position="508"/>
        <end position="522"/>
    </location>
</feature>
<dbReference type="SMART" id="SM00130">
    <property type="entry name" value="KR"/>
    <property type="match status" value="1"/>
</dbReference>
<evidence type="ECO:0000313" key="20">
    <source>
        <dbReference type="RefSeq" id="XP_035670216.1"/>
    </source>
</evidence>
<dbReference type="CDD" id="cd00190">
    <property type="entry name" value="Tryp_SPc"/>
    <property type="match status" value="1"/>
</dbReference>
<dbReference type="SUPFAM" id="SSF57440">
    <property type="entry name" value="Kringle-like"/>
    <property type="match status" value="1"/>
</dbReference>
<feature type="disulfide bond" evidence="12">
    <location>
        <begin position="564"/>
        <end position="628"/>
    </location>
</feature>
<dbReference type="PROSITE" id="PS50240">
    <property type="entry name" value="TRYPSIN_DOM"/>
    <property type="match status" value="1"/>
</dbReference>
<keyword evidence="7" id="KW-0677">Repeat</keyword>
<evidence type="ECO:0000313" key="19">
    <source>
        <dbReference type="Proteomes" id="UP000001554"/>
    </source>
</evidence>
<keyword evidence="4" id="KW-0964">Secreted</keyword>
<dbReference type="SMART" id="SM00202">
    <property type="entry name" value="SR"/>
    <property type="match status" value="6"/>
</dbReference>
<dbReference type="GeneID" id="118411834"/>
<evidence type="ECO:0000256" key="4">
    <source>
        <dbReference type="ARBA" id="ARBA00022525"/>
    </source>
</evidence>
<evidence type="ECO:0000256" key="2">
    <source>
        <dbReference type="ARBA" id="ARBA00004613"/>
    </source>
</evidence>
<evidence type="ECO:0000256" key="15">
    <source>
        <dbReference type="SAM" id="SignalP"/>
    </source>
</evidence>
<feature type="compositionally biased region" description="Low complexity" evidence="14">
    <location>
        <begin position="491"/>
        <end position="507"/>
    </location>
</feature>
<dbReference type="AlphaFoldDB" id="A0A9J7MK50"/>
<evidence type="ECO:0000256" key="11">
    <source>
        <dbReference type="PROSITE-ProRule" id="PRU00121"/>
    </source>
</evidence>
<keyword evidence="13" id="KW-0720">Serine protease</keyword>
<feature type="disulfide bond" evidence="12">
    <location>
        <begin position="930"/>
        <end position="991"/>
    </location>
</feature>
<keyword evidence="13" id="KW-0645">Protease</keyword>
<feature type="disulfide bond" evidence="12">
    <location>
        <begin position="804"/>
        <end position="868"/>
    </location>
</feature>
<evidence type="ECO:0000256" key="8">
    <source>
        <dbReference type="ARBA" id="ARBA00023157"/>
    </source>
</evidence>
<feature type="disulfide bond" evidence="12">
    <location>
        <begin position="917"/>
        <end position="981"/>
    </location>
</feature>
<dbReference type="Proteomes" id="UP000001554">
    <property type="component" value="Chromosome 3"/>
</dbReference>
<dbReference type="InterPro" id="IPR036772">
    <property type="entry name" value="SRCR-like_dom_sf"/>
</dbReference>
<dbReference type="PRINTS" id="PR00722">
    <property type="entry name" value="CHYMOTRYPSIN"/>
</dbReference>